<dbReference type="SUPFAM" id="SSF52540">
    <property type="entry name" value="P-loop containing nucleoside triphosphate hydrolases"/>
    <property type="match status" value="1"/>
</dbReference>
<keyword evidence="7" id="KW-1185">Reference proteome</keyword>
<dbReference type="GO" id="GO:0016887">
    <property type="term" value="F:ATP hydrolysis activity"/>
    <property type="evidence" value="ECO:0007669"/>
    <property type="project" value="InterPro"/>
</dbReference>
<evidence type="ECO:0000256" key="2">
    <source>
        <dbReference type="ARBA" id="ARBA00022741"/>
    </source>
</evidence>
<dbReference type="PANTHER" id="PTHR42794:SF1">
    <property type="entry name" value="HEMIN IMPORT ATP-BINDING PROTEIN HMUV"/>
    <property type="match status" value="1"/>
</dbReference>
<dbReference type="InterPro" id="IPR003593">
    <property type="entry name" value="AAA+_ATPase"/>
</dbReference>
<keyword evidence="1" id="KW-0813">Transport</keyword>
<dbReference type="Proteomes" id="UP001174909">
    <property type="component" value="Unassembled WGS sequence"/>
</dbReference>
<name>A0AA35SDA2_GEOBA</name>
<dbReference type="Gene3D" id="3.40.50.300">
    <property type="entry name" value="P-loop containing nucleotide triphosphate hydrolases"/>
    <property type="match status" value="1"/>
</dbReference>
<keyword evidence="3 6" id="KW-0067">ATP-binding</keyword>
<evidence type="ECO:0000313" key="7">
    <source>
        <dbReference type="Proteomes" id="UP001174909"/>
    </source>
</evidence>
<dbReference type="CDD" id="cd03214">
    <property type="entry name" value="ABC_Iron-Siderophores_B12_Hemin"/>
    <property type="match status" value="1"/>
</dbReference>
<evidence type="ECO:0000256" key="4">
    <source>
        <dbReference type="ARBA" id="ARBA00022967"/>
    </source>
</evidence>
<evidence type="ECO:0000259" key="5">
    <source>
        <dbReference type="PROSITE" id="PS50893"/>
    </source>
</evidence>
<gene>
    <name evidence="6" type="ORF">GBAR_LOCUS15478</name>
</gene>
<accession>A0AA35SDA2</accession>
<dbReference type="InterPro" id="IPR017871">
    <property type="entry name" value="ABC_transporter-like_CS"/>
</dbReference>
<comment type="caution">
    <text evidence="6">The sequence shown here is derived from an EMBL/GenBank/DDBJ whole genome shotgun (WGS) entry which is preliminary data.</text>
</comment>
<dbReference type="InterPro" id="IPR003439">
    <property type="entry name" value="ABC_transporter-like_ATP-bd"/>
</dbReference>
<proteinExistence type="predicted"/>
<sequence length="264" mass="28304">VSEAQAAIAARDVSVRLGGNPILKSVSFEARPGEIAGLIGPNGAGKSTLLRVLAGLIRPDAGTVSIGETPLKGMNAGERARRMAFMPQQDVAHPFTALETVLMGRYAHLGRFSLEGNRDREIAIAAMARTDTAHFEGRQLDRLSGGERQRVILARALAQEPGVMLLDEPSASLDLRHRLSIMETLRAEAANRQVAVVIALHDVSLAGRYCDRICLLSEGRIEAEGKPVEVLTADNLRNTFGVETVVQMDPASGCPQVWLVGPSQ</sequence>
<dbReference type="PROSITE" id="PS50893">
    <property type="entry name" value="ABC_TRANSPORTER_2"/>
    <property type="match status" value="1"/>
</dbReference>
<dbReference type="PROSITE" id="PS00211">
    <property type="entry name" value="ABC_TRANSPORTER_1"/>
    <property type="match status" value="1"/>
</dbReference>
<dbReference type="SMART" id="SM00382">
    <property type="entry name" value="AAA"/>
    <property type="match status" value="1"/>
</dbReference>
<protein>
    <submittedName>
        <fullName evidence="6">Hemin import ATP-binding protein HmuV</fullName>
    </submittedName>
</protein>
<evidence type="ECO:0000256" key="1">
    <source>
        <dbReference type="ARBA" id="ARBA00022448"/>
    </source>
</evidence>
<dbReference type="FunFam" id="3.40.50.300:FF:000134">
    <property type="entry name" value="Iron-enterobactin ABC transporter ATP-binding protein"/>
    <property type="match status" value="1"/>
</dbReference>
<dbReference type="AlphaFoldDB" id="A0AA35SDA2"/>
<keyword evidence="2" id="KW-0547">Nucleotide-binding</keyword>
<organism evidence="6 7">
    <name type="scientific">Geodia barretti</name>
    <name type="common">Barrett's horny sponge</name>
    <dbReference type="NCBI Taxonomy" id="519541"/>
    <lineage>
        <taxon>Eukaryota</taxon>
        <taxon>Metazoa</taxon>
        <taxon>Porifera</taxon>
        <taxon>Demospongiae</taxon>
        <taxon>Heteroscleromorpha</taxon>
        <taxon>Tetractinellida</taxon>
        <taxon>Astrophorina</taxon>
        <taxon>Geodiidae</taxon>
        <taxon>Geodia</taxon>
    </lineage>
</organism>
<dbReference type="PANTHER" id="PTHR42794">
    <property type="entry name" value="HEMIN IMPORT ATP-BINDING PROTEIN HMUV"/>
    <property type="match status" value="1"/>
</dbReference>
<feature type="non-terminal residue" evidence="6">
    <location>
        <position position="1"/>
    </location>
</feature>
<evidence type="ECO:0000256" key="3">
    <source>
        <dbReference type="ARBA" id="ARBA00022840"/>
    </source>
</evidence>
<evidence type="ECO:0000313" key="6">
    <source>
        <dbReference type="EMBL" id="CAI8027022.1"/>
    </source>
</evidence>
<reference evidence="6" key="1">
    <citation type="submission" date="2023-03" db="EMBL/GenBank/DDBJ databases">
        <authorList>
            <person name="Steffen K."/>
            <person name="Cardenas P."/>
        </authorList>
    </citation>
    <scope>NUCLEOTIDE SEQUENCE</scope>
</reference>
<dbReference type="GO" id="GO:0005524">
    <property type="term" value="F:ATP binding"/>
    <property type="evidence" value="ECO:0007669"/>
    <property type="project" value="UniProtKB-KW"/>
</dbReference>
<keyword evidence="4" id="KW-1278">Translocase</keyword>
<feature type="domain" description="ABC transporter" evidence="5">
    <location>
        <begin position="8"/>
        <end position="243"/>
    </location>
</feature>
<dbReference type="EMBL" id="CASHTH010002254">
    <property type="protein sequence ID" value="CAI8027022.1"/>
    <property type="molecule type" value="Genomic_DNA"/>
</dbReference>
<dbReference type="InterPro" id="IPR027417">
    <property type="entry name" value="P-loop_NTPase"/>
</dbReference>
<dbReference type="Pfam" id="PF00005">
    <property type="entry name" value="ABC_tran"/>
    <property type="match status" value="1"/>
</dbReference>